<accession>A0A4Y2PUU9</accession>
<organism evidence="1 2">
    <name type="scientific">Araneus ventricosus</name>
    <name type="common">Orbweaver spider</name>
    <name type="synonym">Epeira ventricosa</name>
    <dbReference type="NCBI Taxonomy" id="182803"/>
    <lineage>
        <taxon>Eukaryota</taxon>
        <taxon>Metazoa</taxon>
        <taxon>Ecdysozoa</taxon>
        <taxon>Arthropoda</taxon>
        <taxon>Chelicerata</taxon>
        <taxon>Arachnida</taxon>
        <taxon>Araneae</taxon>
        <taxon>Araneomorphae</taxon>
        <taxon>Entelegynae</taxon>
        <taxon>Araneoidea</taxon>
        <taxon>Araneidae</taxon>
        <taxon>Araneus</taxon>
    </lineage>
</organism>
<dbReference type="AlphaFoldDB" id="A0A4Y2PUU9"/>
<evidence type="ECO:0000313" key="1">
    <source>
        <dbReference type="EMBL" id="GBN55678.1"/>
    </source>
</evidence>
<comment type="caution">
    <text evidence="1">The sequence shown here is derived from an EMBL/GenBank/DDBJ whole genome shotgun (WGS) entry which is preliminary data.</text>
</comment>
<name>A0A4Y2PUU9_ARAVE</name>
<dbReference type="Proteomes" id="UP000499080">
    <property type="component" value="Unassembled WGS sequence"/>
</dbReference>
<sequence>MCGTIIMLEPDSASNRCRDFGQQFRQCHLQKDGVRATIQETSRKDALSNQIIMHYTSPNIDRKSLLLCMWSCCKRILMRQNMCIVTIKQFFSCKCRFISD</sequence>
<proteinExistence type="predicted"/>
<keyword evidence="2" id="KW-1185">Reference proteome</keyword>
<evidence type="ECO:0000313" key="2">
    <source>
        <dbReference type="Proteomes" id="UP000499080"/>
    </source>
</evidence>
<gene>
    <name evidence="1" type="ORF">AVEN_192625_1</name>
</gene>
<protein>
    <submittedName>
        <fullName evidence="1">Uncharacterized protein</fullName>
    </submittedName>
</protein>
<dbReference type="EMBL" id="BGPR01012352">
    <property type="protein sequence ID" value="GBN55678.1"/>
    <property type="molecule type" value="Genomic_DNA"/>
</dbReference>
<reference evidence="1 2" key="1">
    <citation type="journal article" date="2019" name="Sci. Rep.">
        <title>Orb-weaving spider Araneus ventricosus genome elucidates the spidroin gene catalogue.</title>
        <authorList>
            <person name="Kono N."/>
            <person name="Nakamura H."/>
            <person name="Ohtoshi R."/>
            <person name="Moran D.A.P."/>
            <person name="Shinohara A."/>
            <person name="Yoshida Y."/>
            <person name="Fujiwara M."/>
            <person name="Mori M."/>
            <person name="Tomita M."/>
            <person name="Arakawa K."/>
        </authorList>
    </citation>
    <scope>NUCLEOTIDE SEQUENCE [LARGE SCALE GENOMIC DNA]</scope>
</reference>